<dbReference type="Proteomes" id="UP000092627">
    <property type="component" value="Unassembled WGS sequence"/>
</dbReference>
<accession>A0A1A8TQ89</accession>
<dbReference type="InterPro" id="IPR010982">
    <property type="entry name" value="Lambda_DNA-bd_dom_sf"/>
</dbReference>
<dbReference type="AlphaFoldDB" id="A0A1A8TQ89"/>
<dbReference type="OrthoDB" id="9809434at2"/>
<name>A0A1A8TQ89_9GAMM</name>
<keyword evidence="2" id="KW-1185">Reference proteome</keyword>
<sequence length="93" mass="10231">MPNVHIGSSFDDFLEDTGALAETNAVAIKRVIAWEIQQKIELEHISKSTMAKRMNTSRSALDRLLDPNNTSVTLHTLDNAAKALGKTLKIELA</sequence>
<dbReference type="STRING" id="295068.MAQ5080_03458"/>
<evidence type="ECO:0000313" key="2">
    <source>
        <dbReference type="Proteomes" id="UP000092627"/>
    </source>
</evidence>
<reference evidence="1 2" key="1">
    <citation type="submission" date="2016-06" db="EMBL/GenBank/DDBJ databases">
        <authorList>
            <person name="Kjaerup R.B."/>
            <person name="Dalgaard T.S."/>
            <person name="Juul-Madsen H.R."/>
        </authorList>
    </citation>
    <scope>NUCLEOTIDE SEQUENCE [LARGE SCALE GENOMIC DNA]</scope>
    <source>
        <strain evidence="1 2">CECT 5080</strain>
    </source>
</reference>
<dbReference type="EMBL" id="FLOC01000038">
    <property type="protein sequence ID" value="SBS36472.1"/>
    <property type="molecule type" value="Genomic_DNA"/>
</dbReference>
<dbReference type="SUPFAM" id="SSF47413">
    <property type="entry name" value="lambda repressor-like DNA-binding domains"/>
    <property type="match status" value="1"/>
</dbReference>
<dbReference type="RefSeq" id="WP_067213498.1">
    <property type="nucleotide sequence ID" value="NZ_FLOC01000038.1"/>
</dbReference>
<dbReference type="Gene3D" id="1.10.260.40">
    <property type="entry name" value="lambda repressor-like DNA-binding domains"/>
    <property type="match status" value="1"/>
</dbReference>
<gene>
    <name evidence="1" type="ORF">MAQ5080_03458</name>
</gene>
<dbReference type="GO" id="GO:0003677">
    <property type="term" value="F:DNA binding"/>
    <property type="evidence" value="ECO:0007669"/>
    <property type="project" value="InterPro"/>
</dbReference>
<evidence type="ECO:0000313" key="1">
    <source>
        <dbReference type="EMBL" id="SBS36472.1"/>
    </source>
</evidence>
<proteinExistence type="predicted"/>
<protein>
    <submittedName>
        <fullName evidence="1">Uncharacterized protein</fullName>
    </submittedName>
</protein>
<organism evidence="1 2">
    <name type="scientific">Marinomonas aquimarina</name>
    <dbReference type="NCBI Taxonomy" id="295068"/>
    <lineage>
        <taxon>Bacteria</taxon>
        <taxon>Pseudomonadati</taxon>
        <taxon>Pseudomonadota</taxon>
        <taxon>Gammaproteobacteria</taxon>
        <taxon>Oceanospirillales</taxon>
        <taxon>Oceanospirillaceae</taxon>
        <taxon>Marinomonas</taxon>
    </lineage>
</organism>